<dbReference type="Gene3D" id="3.30.1540.10">
    <property type="entry name" value="formyl-coa transferase, domain 3"/>
    <property type="match status" value="1"/>
</dbReference>
<dbReference type="Gene3D" id="3.40.50.10540">
    <property type="entry name" value="Crotonobetainyl-coa:carnitine coa-transferase, domain 1"/>
    <property type="match status" value="1"/>
</dbReference>
<reference evidence="3" key="1">
    <citation type="submission" date="2016-01" db="EMBL/GenBank/DDBJ databases">
        <authorList>
            <person name="Peeters C."/>
        </authorList>
    </citation>
    <scope>NUCLEOTIDE SEQUENCE [LARGE SCALE GENOMIC DNA]</scope>
    <source>
        <strain evidence="3">LMG 22940</strain>
    </source>
</reference>
<protein>
    <recommendedName>
        <fullName evidence="2">Formyl-CoA:oxalate CoA-transferase</fullName>
        <shortName evidence="2">FCOCT</shortName>
        <ecNumber evidence="2">2.8.3.16</ecNumber>
    </recommendedName>
    <alternativeName>
        <fullName evidence="2">Formyl-coenzyme A transferase</fullName>
        <shortName evidence="2">Formyl-CoA transferase</shortName>
    </alternativeName>
</protein>
<dbReference type="HAMAP" id="MF_00742">
    <property type="entry name" value="Formyl_CoA_transfer"/>
    <property type="match status" value="1"/>
</dbReference>
<comment type="caution">
    <text evidence="2">Lacks conserved residue(s) required for the propagation of feature annotation.</text>
</comment>
<comment type="catalytic activity">
    <reaction evidence="2">
        <text>formyl-CoA + oxalate = oxalyl-CoA + formate</text>
        <dbReference type="Rhea" id="RHEA:16545"/>
        <dbReference type="ChEBI" id="CHEBI:15740"/>
        <dbReference type="ChEBI" id="CHEBI:30623"/>
        <dbReference type="ChEBI" id="CHEBI:57376"/>
        <dbReference type="ChEBI" id="CHEBI:57388"/>
        <dbReference type="EC" id="2.8.3.16"/>
    </reaction>
</comment>
<dbReference type="InterPro" id="IPR017659">
    <property type="entry name" value="Formyl_CoA_transfer"/>
</dbReference>
<feature type="binding site" evidence="2">
    <location>
        <position position="38"/>
    </location>
    <ligand>
        <name>CoA</name>
        <dbReference type="ChEBI" id="CHEBI:57287"/>
    </ligand>
</feature>
<name>A0A158IL15_9BURK</name>
<evidence type="ECO:0000313" key="4">
    <source>
        <dbReference type="Proteomes" id="UP000054770"/>
    </source>
</evidence>
<feature type="binding site" evidence="2">
    <location>
        <begin position="136"/>
        <end position="139"/>
    </location>
    <ligand>
        <name>CoA</name>
        <dbReference type="ChEBI" id="CHEBI:57287"/>
    </ligand>
</feature>
<feature type="binding site" evidence="2">
    <location>
        <position position="104"/>
    </location>
    <ligand>
        <name>CoA</name>
        <dbReference type="ChEBI" id="CHEBI:57287"/>
    </ligand>
</feature>
<dbReference type="InterPro" id="IPR003673">
    <property type="entry name" value="CoA-Trfase_fam_III"/>
</dbReference>
<dbReference type="PANTHER" id="PTHR48207:SF3">
    <property type="entry name" value="SUCCINATE--HYDROXYMETHYLGLUTARATE COA-TRANSFERASE"/>
    <property type="match status" value="1"/>
</dbReference>
<comment type="subunit">
    <text evidence="2">Homodimer.</text>
</comment>
<keyword evidence="1 2" id="KW-0808">Transferase</keyword>
<dbReference type="InterPro" id="IPR044855">
    <property type="entry name" value="CoA-Trfase_III_dom3_sf"/>
</dbReference>
<dbReference type="SUPFAM" id="SSF89796">
    <property type="entry name" value="CoA-transferase family III (CaiB/BaiF)"/>
    <property type="match status" value="1"/>
</dbReference>
<dbReference type="InterPro" id="IPR050483">
    <property type="entry name" value="CoA-transferase_III_domain"/>
</dbReference>
<dbReference type="Proteomes" id="UP000054770">
    <property type="component" value="Unassembled WGS sequence"/>
</dbReference>
<comment type="similarity">
    <text evidence="2">Belongs to the CoA-transferase III family. Frc subfamily.</text>
</comment>
<dbReference type="NCBIfam" id="NF003809">
    <property type="entry name" value="PRK05398.1"/>
    <property type="match status" value="1"/>
</dbReference>
<sequence>MSKALDGVRILDFTHVQSGPTCTQLLAWFGADVIKVERAGAGDITREQLRDIPDADSLYFTMLNHNKRSITIDTKNAEGKKVLETLVKKCDVLVENFAPGALDRMGFTWERIQELNPKMIVASVKGFGPGPYEDCKVYENVAQCAGGAASTTGFDDGPPVVTGAQIGDSGTGLHLALGIVAALYQRNTTGRGQKVLAAMQDGVLNLCRVKLRDQQRLERTGVMKEYPQYPNGTFGDAVPRAGNASGGGQPGWILKCKGWETDPNAYIYFITQAPVWGEICKVIGKEEWIDHPDYKTPAARLPHLKDIFAEIERWTMSKDKFKAMEILNKHDIPCGPILSMKEIAEDESLRKTGTIVEVDHPVRGKYLTVGNPIKLSDSPTDVTRSPLLGEHTDEVMAELGYNADQIATLRSLGAI</sequence>
<proteinExistence type="inferred from homology"/>
<dbReference type="RefSeq" id="WP_087644933.1">
    <property type="nucleotide sequence ID" value="NZ_FCON02000025.1"/>
</dbReference>
<evidence type="ECO:0000256" key="2">
    <source>
        <dbReference type="HAMAP-Rule" id="MF_00742"/>
    </source>
</evidence>
<feature type="binding site" evidence="2">
    <location>
        <begin position="17"/>
        <end position="18"/>
    </location>
    <ligand>
        <name>CoA</name>
        <dbReference type="ChEBI" id="CHEBI:57287"/>
    </ligand>
</feature>
<dbReference type="UniPathway" id="UPA00540">
    <property type="reaction ID" value="UER00598"/>
</dbReference>
<dbReference type="AlphaFoldDB" id="A0A158IL15"/>
<feature type="active site" description="Nucleophile" evidence="2">
    <location>
        <position position="168"/>
    </location>
</feature>
<dbReference type="GO" id="GO:0033611">
    <property type="term" value="P:oxalate catabolic process"/>
    <property type="evidence" value="ECO:0007669"/>
    <property type="project" value="UniProtKB-UniRule"/>
</dbReference>
<dbReference type="PANTHER" id="PTHR48207">
    <property type="entry name" value="SUCCINATE--HYDROXYMETHYLGLUTARATE COA-TRANSFERASE"/>
    <property type="match status" value="1"/>
</dbReference>
<feature type="binding site" evidence="2">
    <location>
        <begin position="247"/>
        <end position="249"/>
    </location>
    <ligand>
        <name>substrate</name>
    </ligand>
</feature>
<dbReference type="NCBIfam" id="TIGR03253">
    <property type="entry name" value="oxalate_frc"/>
    <property type="match status" value="1"/>
</dbReference>
<organism evidence="3 4">
    <name type="scientific">Caballeronia choica</name>
    <dbReference type="NCBI Taxonomy" id="326476"/>
    <lineage>
        <taxon>Bacteria</taxon>
        <taxon>Pseudomonadati</taxon>
        <taxon>Pseudomonadota</taxon>
        <taxon>Betaproteobacteria</taxon>
        <taxon>Burkholderiales</taxon>
        <taxon>Burkholderiaceae</taxon>
        <taxon>Caballeronia</taxon>
    </lineage>
</organism>
<dbReference type="EMBL" id="FCON02000025">
    <property type="protein sequence ID" value="SAL57063.1"/>
    <property type="molecule type" value="Genomic_DNA"/>
</dbReference>
<keyword evidence="4" id="KW-1185">Reference proteome</keyword>
<dbReference type="EC" id="2.8.3.16" evidence="2"/>
<dbReference type="Pfam" id="PF02515">
    <property type="entry name" value="CoA_transf_3"/>
    <property type="match status" value="1"/>
</dbReference>
<evidence type="ECO:0000256" key="1">
    <source>
        <dbReference type="ARBA" id="ARBA00022679"/>
    </source>
</evidence>
<evidence type="ECO:0000313" key="3">
    <source>
        <dbReference type="EMBL" id="SAL57063.1"/>
    </source>
</evidence>
<gene>
    <name evidence="2" type="primary">frc</name>
    <name evidence="3" type="ORF">AWB68_02788</name>
</gene>
<dbReference type="InterPro" id="IPR023606">
    <property type="entry name" value="CoA-Trfase_III_dom_1_sf"/>
</dbReference>
<dbReference type="GO" id="GO:0033608">
    <property type="term" value="F:formyl-CoA transferase activity"/>
    <property type="evidence" value="ECO:0007669"/>
    <property type="project" value="UniProtKB-EC"/>
</dbReference>
<dbReference type="OrthoDB" id="5294844at2"/>
<comment type="caution">
    <text evidence="3">The sequence shown here is derived from an EMBL/GenBank/DDBJ whole genome shotgun (WGS) entry which is preliminary data.</text>
</comment>
<accession>A0A158IL15</accession>
<comment type="pathway">
    <text evidence="2">Metabolic intermediate degradation; oxalate degradation; CO(2) and formate from oxalate: step 1/2.</text>
</comment>
<feature type="binding site" evidence="2">
    <location>
        <begin position="96"/>
        <end position="98"/>
    </location>
    <ligand>
        <name>CoA</name>
        <dbReference type="ChEBI" id="CHEBI:57287"/>
    </ligand>
</feature>
<comment type="function">
    <text evidence="2">Involved in the catabolism of oxalate and in the adapatation to low pH via the induction of the oxalate-dependent acid tolerance response (ATR). Catalyzes the transfer of the CoA moiety from formyl-CoA to oxalate.</text>
</comment>